<sequence length="504" mass="53883">MSLPSSVITMLQQRIGLDPASIGPAMIERAVRSRATLRTRGNLEDYLRELDGNATEFQALVDAVVVPETWFFRYPESLTAMTNVALRRLAEQPAAPLRILSLPCSTGEEPYSIAMALLSAGVAPARFVIDAVDISESNIDAARQATYGKNSFRGGDLSFRDRYFSLEEHGYVLSPAVCAQVRLHLGNLLSPLLPFPKSTYDLVFCRNLLIYFDVATQTRSIHILTGLARSDGLLFVGPAEASVLTRMQHRSIGVPMAFAFHATPNTASNLASHSASSSASNTALNRASNTATNTFPHLRPNANTGLTSSGLTSTGFTNAASTNPRPLSAWQPDATRPASLAGSRSLPPLPAAVSHARTPAASAVQSAIAPLRAEAPSLAPGPMTAAITAPVTAPITEQSDSAAEALSFADMNALADKGRFEDALTACNAHLQRFGPSATVFYRQGLFHDAARRPEAAQEAYRKTLYLEPHHPQALLQLAALLEAAGDAEGAARLRRRMSRREAT</sequence>
<dbReference type="InterPro" id="IPR022642">
    <property type="entry name" value="CheR_C"/>
</dbReference>
<evidence type="ECO:0000313" key="8">
    <source>
        <dbReference type="Proteomes" id="UP000325161"/>
    </source>
</evidence>
<evidence type="ECO:0000256" key="1">
    <source>
        <dbReference type="ARBA" id="ARBA00022603"/>
    </source>
</evidence>
<dbReference type="PRINTS" id="PR00996">
    <property type="entry name" value="CHERMTFRASE"/>
</dbReference>
<gene>
    <name evidence="7" type="ORF">FXN63_13805</name>
</gene>
<dbReference type="PANTHER" id="PTHR24422:SF19">
    <property type="entry name" value="CHEMOTAXIS PROTEIN METHYLTRANSFERASE"/>
    <property type="match status" value="1"/>
</dbReference>
<dbReference type="GO" id="GO:0008757">
    <property type="term" value="F:S-adenosylmethionine-dependent methyltransferase activity"/>
    <property type="evidence" value="ECO:0007669"/>
    <property type="project" value="InterPro"/>
</dbReference>
<feature type="compositionally biased region" description="Polar residues" evidence="5">
    <location>
        <begin position="316"/>
        <end position="325"/>
    </location>
</feature>
<evidence type="ECO:0000313" key="7">
    <source>
        <dbReference type="EMBL" id="QEI06788.1"/>
    </source>
</evidence>
<keyword evidence="4" id="KW-0802">TPR repeat</keyword>
<dbReference type="PANTHER" id="PTHR24422">
    <property type="entry name" value="CHEMOTAXIS PROTEIN METHYLTRANSFERASE"/>
    <property type="match status" value="1"/>
</dbReference>
<dbReference type="SUPFAM" id="SSF53335">
    <property type="entry name" value="S-adenosyl-L-methionine-dependent methyltransferases"/>
    <property type="match status" value="1"/>
</dbReference>
<dbReference type="SUPFAM" id="SSF48452">
    <property type="entry name" value="TPR-like"/>
    <property type="match status" value="1"/>
</dbReference>
<dbReference type="KEGG" id="pacr:FXN63_13805"/>
<evidence type="ECO:0000256" key="2">
    <source>
        <dbReference type="ARBA" id="ARBA00022679"/>
    </source>
</evidence>
<dbReference type="InterPro" id="IPR050903">
    <property type="entry name" value="Bact_Chemotaxis_MeTrfase"/>
</dbReference>
<dbReference type="Proteomes" id="UP000325161">
    <property type="component" value="Chromosome"/>
</dbReference>
<feature type="repeat" description="TPR" evidence="4">
    <location>
        <begin position="438"/>
        <end position="471"/>
    </location>
</feature>
<dbReference type="SMART" id="SM00138">
    <property type="entry name" value="MeTrc"/>
    <property type="match status" value="1"/>
</dbReference>
<evidence type="ECO:0000256" key="3">
    <source>
        <dbReference type="ARBA" id="ARBA00022691"/>
    </source>
</evidence>
<feature type="compositionally biased region" description="Low complexity" evidence="5">
    <location>
        <begin position="304"/>
        <end position="315"/>
    </location>
</feature>
<dbReference type="InterPro" id="IPR011990">
    <property type="entry name" value="TPR-like_helical_dom_sf"/>
</dbReference>
<dbReference type="InterPro" id="IPR000780">
    <property type="entry name" value="CheR_MeTrfase"/>
</dbReference>
<dbReference type="AlphaFoldDB" id="A0A5C0AWT8"/>
<feature type="compositionally biased region" description="Low complexity" evidence="5">
    <location>
        <begin position="281"/>
        <end position="294"/>
    </location>
</feature>
<keyword evidence="3" id="KW-0949">S-adenosyl-L-methionine</keyword>
<evidence type="ECO:0000256" key="5">
    <source>
        <dbReference type="SAM" id="MobiDB-lite"/>
    </source>
</evidence>
<dbReference type="EMBL" id="CP043046">
    <property type="protein sequence ID" value="QEI06788.1"/>
    <property type="molecule type" value="Genomic_DNA"/>
</dbReference>
<name>A0A5C0AWT8_9BURK</name>
<evidence type="ECO:0000259" key="6">
    <source>
        <dbReference type="PROSITE" id="PS50123"/>
    </source>
</evidence>
<organism evidence="7 8">
    <name type="scientific">Pigmentiphaga aceris</name>
    <dbReference type="NCBI Taxonomy" id="1940612"/>
    <lineage>
        <taxon>Bacteria</taxon>
        <taxon>Pseudomonadati</taxon>
        <taxon>Pseudomonadota</taxon>
        <taxon>Betaproteobacteria</taxon>
        <taxon>Burkholderiales</taxon>
        <taxon>Alcaligenaceae</taxon>
        <taxon>Pigmentiphaga</taxon>
    </lineage>
</organism>
<dbReference type="RefSeq" id="WP_148815744.1">
    <property type="nucleotide sequence ID" value="NZ_CP043046.1"/>
</dbReference>
<keyword evidence="1" id="KW-0489">Methyltransferase</keyword>
<dbReference type="InterPro" id="IPR019734">
    <property type="entry name" value="TPR_rpt"/>
</dbReference>
<dbReference type="OrthoDB" id="9816309at2"/>
<dbReference type="Gene3D" id="3.40.50.150">
    <property type="entry name" value="Vaccinia Virus protein VP39"/>
    <property type="match status" value="1"/>
</dbReference>
<feature type="domain" description="CheR-type methyltransferase" evidence="6">
    <location>
        <begin position="10"/>
        <end position="241"/>
    </location>
</feature>
<dbReference type="InterPro" id="IPR029063">
    <property type="entry name" value="SAM-dependent_MTases_sf"/>
</dbReference>
<dbReference type="Gene3D" id="1.25.40.10">
    <property type="entry name" value="Tetratricopeptide repeat domain"/>
    <property type="match status" value="1"/>
</dbReference>
<dbReference type="PROSITE" id="PS50005">
    <property type="entry name" value="TPR"/>
    <property type="match status" value="1"/>
</dbReference>
<dbReference type="Pfam" id="PF01739">
    <property type="entry name" value="CheR"/>
    <property type="match status" value="1"/>
</dbReference>
<dbReference type="GO" id="GO:0032259">
    <property type="term" value="P:methylation"/>
    <property type="evidence" value="ECO:0007669"/>
    <property type="project" value="UniProtKB-KW"/>
</dbReference>
<feature type="region of interest" description="Disordered" evidence="5">
    <location>
        <begin position="281"/>
        <end position="354"/>
    </location>
</feature>
<keyword evidence="8" id="KW-1185">Reference proteome</keyword>
<protein>
    <submittedName>
        <fullName evidence="7">Chemotaxis protein CheR</fullName>
    </submittedName>
</protein>
<accession>A0A5C0AWT8</accession>
<reference evidence="7 8" key="1">
    <citation type="submission" date="2019-08" db="EMBL/GenBank/DDBJ databases">
        <title>Amphibian skin-associated Pigmentiphaga: genome sequence and occurrence across geography and hosts.</title>
        <authorList>
            <person name="Bletz M.C."/>
            <person name="Bunk B."/>
            <person name="Sproeer C."/>
            <person name="Biwer P."/>
            <person name="Reiter S."/>
            <person name="Rabemananjara F.C.E."/>
            <person name="Schulz S."/>
            <person name="Overmann J."/>
            <person name="Vences M."/>
        </authorList>
    </citation>
    <scope>NUCLEOTIDE SEQUENCE [LARGE SCALE GENOMIC DNA]</scope>
    <source>
        <strain evidence="7 8">Mada1488</strain>
    </source>
</reference>
<proteinExistence type="predicted"/>
<evidence type="ECO:0000256" key="4">
    <source>
        <dbReference type="PROSITE-ProRule" id="PRU00339"/>
    </source>
</evidence>
<dbReference type="PROSITE" id="PS50123">
    <property type="entry name" value="CHER"/>
    <property type="match status" value="1"/>
</dbReference>
<keyword evidence="2" id="KW-0808">Transferase</keyword>